<evidence type="ECO:0000256" key="10">
    <source>
        <dbReference type="ARBA" id="ARBA00023004"/>
    </source>
</evidence>
<feature type="domain" description="NapC/NirT cytochrome c N-terminal" evidence="17">
    <location>
        <begin position="26"/>
        <end position="194"/>
    </location>
</feature>
<feature type="binding site" description="covalent" evidence="14">
    <location>
        <position position="149"/>
    </location>
    <ligand>
        <name>heme</name>
        <dbReference type="ChEBI" id="CHEBI:30413"/>
        <label>3</label>
    </ligand>
</feature>
<dbReference type="FunFam" id="1.10.3820.10:FF:000001">
    <property type="entry name" value="Cytochrome c-type protein"/>
    <property type="match status" value="1"/>
</dbReference>
<name>A0A286H1T1_9PROT</name>
<feature type="binding site" description="axial binding residue" evidence="15">
    <location>
        <position position="153"/>
    </location>
    <ligand>
        <name>heme</name>
        <dbReference type="ChEBI" id="CHEBI:30413"/>
        <label>3</label>
    </ligand>
    <ligandPart>
        <name>Fe</name>
        <dbReference type="ChEBI" id="CHEBI:18248"/>
    </ligandPart>
</feature>
<evidence type="ECO:0000256" key="9">
    <source>
        <dbReference type="ARBA" id="ARBA00022989"/>
    </source>
</evidence>
<evidence type="ECO:0000256" key="1">
    <source>
        <dbReference type="ARBA" id="ARBA00004162"/>
    </source>
</evidence>
<evidence type="ECO:0000256" key="5">
    <source>
        <dbReference type="ARBA" id="ARBA00022617"/>
    </source>
</evidence>
<dbReference type="RefSeq" id="WP_097281731.1">
    <property type="nucleotide sequence ID" value="NZ_OCNJ01000021.1"/>
</dbReference>
<comment type="PTM">
    <text evidence="13">Binds 4 heme groups per subunit.</text>
</comment>
<dbReference type="GO" id="GO:0005886">
    <property type="term" value="C:plasma membrane"/>
    <property type="evidence" value="ECO:0007669"/>
    <property type="project" value="UniProtKB-SubCell"/>
</dbReference>
<keyword evidence="7 13" id="KW-0479">Metal-binding</keyword>
<evidence type="ECO:0000256" key="7">
    <source>
        <dbReference type="ARBA" id="ARBA00022723"/>
    </source>
</evidence>
<dbReference type="InterPro" id="IPR036280">
    <property type="entry name" value="Multihaem_cyt_sf"/>
</dbReference>
<dbReference type="PANTHER" id="PTHR30333:SF1">
    <property type="entry name" value="CYTOCHROME C-TYPE PROTEIN NAPC"/>
    <property type="match status" value="1"/>
</dbReference>
<feature type="binding site" description="covalent" evidence="14">
    <location>
        <position position="184"/>
    </location>
    <ligand>
        <name>heme</name>
        <dbReference type="ChEBI" id="CHEBI:30413"/>
        <label>4</label>
    </ligand>
</feature>
<dbReference type="InterPro" id="IPR024717">
    <property type="entry name" value="NapC/NirT/NrfH"/>
</dbReference>
<feature type="transmembrane region" description="Helical" evidence="16">
    <location>
        <begin position="20"/>
        <end position="43"/>
    </location>
</feature>
<proteinExistence type="inferred from homology"/>
<feature type="binding site" description="covalent" evidence="14">
    <location>
        <position position="92"/>
    </location>
    <ligand>
        <name>heme</name>
        <dbReference type="ChEBI" id="CHEBI:30413"/>
        <label>2</label>
    </ligand>
</feature>
<comment type="cofactor">
    <cofactor evidence="14">
        <name>heme</name>
        <dbReference type="ChEBI" id="CHEBI:30413"/>
    </cofactor>
    <text evidence="14">Binds 4 heme groups per subunit.</text>
</comment>
<keyword evidence="11 16" id="KW-0472">Membrane</keyword>
<feature type="binding site" description="axial binding residue" evidence="15">
    <location>
        <position position="93"/>
    </location>
    <ligand>
        <name>heme</name>
        <dbReference type="ChEBI" id="CHEBI:30413"/>
        <label>2</label>
    </ligand>
    <ligandPart>
        <name>Fe</name>
        <dbReference type="ChEBI" id="CHEBI:18248"/>
    </ligandPart>
</feature>
<accession>A0A286H1T1</accession>
<keyword evidence="4" id="KW-1003">Cell membrane</keyword>
<dbReference type="Pfam" id="PF03264">
    <property type="entry name" value="Cytochrom_NNT"/>
    <property type="match status" value="1"/>
</dbReference>
<dbReference type="GO" id="GO:0009055">
    <property type="term" value="F:electron transfer activity"/>
    <property type="evidence" value="ECO:0007669"/>
    <property type="project" value="TreeGrafter"/>
</dbReference>
<dbReference type="AlphaFoldDB" id="A0A286H1T1"/>
<keyword evidence="19" id="KW-1185">Reference proteome</keyword>
<evidence type="ECO:0000313" key="19">
    <source>
        <dbReference type="Proteomes" id="UP000219621"/>
    </source>
</evidence>
<dbReference type="InterPro" id="IPR038266">
    <property type="entry name" value="NapC/NirT_cytc_sf"/>
</dbReference>
<feature type="binding site" description="axial binding residue" evidence="15">
    <location>
        <position position="111"/>
    </location>
    <ligand>
        <name>heme</name>
        <dbReference type="ChEBI" id="CHEBI:30413"/>
        <label>1</label>
    </ligand>
    <ligandPart>
        <name>Fe</name>
        <dbReference type="ChEBI" id="CHEBI:18248"/>
    </ligandPart>
</feature>
<comment type="similarity">
    <text evidence="2">Belongs to the NapC/NirT/NrfH family.</text>
</comment>
<evidence type="ECO:0000259" key="17">
    <source>
        <dbReference type="Pfam" id="PF03264"/>
    </source>
</evidence>
<dbReference type="SUPFAM" id="SSF48695">
    <property type="entry name" value="Multiheme cytochromes"/>
    <property type="match status" value="1"/>
</dbReference>
<feature type="binding site" description="axial binding residue" evidence="15">
    <location>
        <position position="65"/>
    </location>
    <ligand>
        <name>heme</name>
        <dbReference type="ChEBI" id="CHEBI:30413"/>
        <label>1</label>
    </ligand>
    <ligandPart>
        <name>Fe</name>
        <dbReference type="ChEBI" id="CHEBI:18248"/>
    </ligandPart>
</feature>
<evidence type="ECO:0000256" key="11">
    <source>
        <dbReference type="ARBA" id="ARBA00023136"/>
    </source>
</evidence>
<feature type="binding site" evidence="14">
    <location>
        <position position="89"/>
    </location>
    <ligand>
        <name>a menaquinol</name>
        <dbReference type="ChEBI" id="CHEBI:18151"/>
    </ligand>
</feature>
<evidence type="ECO:0000256" key="12">
    <source>
        <dbReference type="ARBA" id="ARBA00055242"/>
    </source>
</evidence>
<evidence type="ECO:0000256" key="3">
    <source>
        <dbReference type="ARBA" id="ARBA00022448"/>
    </source>
</evidence>
<keyword evidence="5 13" id="KW-0349">Heme</keyword>
<keyword evidence="3 13" id="KW-0813">Transport</keyword>
<dbReference type="EMBL" id="OCNJ01000021">
    <property type="protein sequence ID" value="SOE01662.1"/>
    <property type="molecule type" value="Genomic_DNA"/>
</dbReference>
<feature type="binding site" description="axial binding residue" evidence="15">
    <location>
        <position position="190"/>
    </location>
    <ligand>
        <name>heme</name>
        <dbReference type="ChEBI" id="CHEBI:30413"/>
        <label>2</label>
    </ligand>
    <ligandPart>
        <name>Fe</name>
        <dbReference type="ChEBI" id="CHEBI:18248"/>
    </ligandPart>
</feature>
<dbReference type="InterPro" id="IPR051174">
    <property type="entry name" value="Cytochrome_c-type_ET"/>
</dbReference>
<evidence type="ECO:0000256" key="8">
    <source>
        <dbReference type="ARBA" id="ARBA00022982"/>
    </source>
</evidence>
<dbReference type="GO" id="GO:0020037">
    <property type="term" value="F:heme binding"/>
    <property type="evidence" value="ECO:0007669"/>
    <property type="project" value="InterPro"/>
</dbReference>
<keyword evidence="8 13" id="KW-0249">Electron transport</keyword>
<comment type="subcellular location">
    <subcellularLocation>
        <location evidence="1">Cell membrane</location>
        <topology evidence="1">Single-pass membrane protein</topology>
    </subcellularLocation>
</comment>
<feature type="binding site" description="covalent" evidence="14">
    <location>
        <position position="152"/>
    </location>
    <ligand>
        <name>heme</name>
        <dbReference type="ChEBI" id="CHEBI:30413"/>
        <label>3</label>
    </ligand>
</feature>
<feature type="binding site" description="axial binding residue" evidence="15">
    <location>
        <position position="185"/>
    </location>
    <ligand>
        <name>heme</name>
        <dbReference type="ChEBI" id="CHEBI:30413"/>
        <label>4</label>
    </ligand>
    <ligandPart>
        <name>Fe</name>
        <dbReference type="ChEBI" id="CHEBI:18248"/>
    </ligandPart>
</feature>
<evidence type="ECO:0000256" key="2">
    <source>
        <dbReference type="ARBA" id="ARBA00007395"/>
    </source>
</evidence>
<keyword evidence="6 16" id="KW-0812">Transmembrane</keyword>
<feature type="binding site" description="covalent" evidence="14">
    <location>
        <position position="181"/>
    </location>
    <ligand>
        <name>heme</name>
        <dbReference type="ChEBI" id="CHEBI:30413"/>
        <label>4</label>
    </ligand>
</feature>
<dbReference type="GO" id="GO:0009061">
    <property type="term" value="P:anaerobic respiration"/>
    <property type="evidence" value="ECO:0007669"/>
    <property type="project" value="TreeGrafter"/>
</dbReference>
<evidence type="ECO:0000256" key="13">
    <source>
        <dbReference type="PIRNR" id="PIRNR000013"/>
    </source>
</evidence>
<evidence type="ECO:0000256" key="15">
    <source>
        <dbReference type="PIRSR" id="PIRSR000013-2"/>
    </source>
</evidence>
<dbReference type="OrthoDB" id="7360653at2"/>
<evidence type="ECO:0000256" key="6">
    <source>
        <dbReference type="ARBA" id="ARBA00022692"/>
    </source>
</evidence>
<evidence type="ECO:0000256" key="14">
    <source>
        <dbReference type="PIRSR" id="PIRSR000013-1"/>
    </source>
</evidence>
<evidence type="ECO:0000256" key="4">
    <source>
        <dbReference type="ARBA" id="ARBA00022475"/>
    </source>
</evidence>
<protein>
    <recommendedName>
        <fullName evidence="13">Cytochrome c-type protein</fullName>
    </recommendedName>
</protein>
<organism evidence="18 19">
    <name type="scientific">Caenispirillum bisanense</name>
    <dbReference type="NCBI Taxonomy" id="414052"/>
    <lineage>
        <taxon>Bacteria</taxon>
        <taxon>Pseudomonadati</taxon>
        <taxon>Pseudomonadota</taxon>
        <taxon>Alphaproteobacteria</taxon>
        <taxon>Rhodospirillales</taxon>
        <taxon>Novispirillaceae</taxon>
        <taxon>Caenispirillum</taxon>
    </lineage>
</organism>
<dbReference type="PIRSF" id="PIRSF000013">
    <property type="entry name" value="4_hem_cytochrm_NapC"/>
    <property type="match status" value="1"/>
</dbReference>
<dbReference type="PANTHER" id="PTHR30333">
    <property type="entry name" value="CYTOCHROME C-TYPE PROTEIN"/>
    <property type="match status" value="1"/>
</dbReference>
<dbReference type="GO" id="GO:0019333">
    <property type="term" value="P:denitrification pathway"/>
    <property type="evidence" value="ECO:0007669"/>
    <property type="project" value="InterPro"/>
</dbReference>
<comment type="function">
    <text evidence="12">Mediates electron flow from quinones to the NapAB complex.</text>
</comment>
<gene>
    <name evidence="18" type="ORF">SAMN05421508_12111</name>
</gene>
<evidence type="ECO:0000256" key="16">
    <source>
        <dbReference type="SAM" id="Phobius"/>
    </source>
</evidence>
<keyword evidence="9 16" id="KW-1133">Transmembrane helix</keyword>
<sequence length="216" mass="24299">MSTEQEKRPNVIVRLWRWFWGPAGVLSLGVLLIAGFVGGIVFWGGFNTAMEMTNNETFCISCHEMENNVYAEYSGSVHDTNASGVRATCPDCHVPKQWNHKMVRKIQASNEVLHKVLGTIDTPEKFEEQRLRMAQRVWTAMKTTDSRECRNCHDFKAMDVALQNKRARENHLRATDEGLTCIDCHKGIAHELPKGAYGITPEIVKAHPAPAPQPKG</sequence>
<feature type="binding site" description="covalent" evidence="14">
    <location>
        <position position="59"/>
    </location>
    <ligand>
        <name>heme</name>
        <dbReference type="ChEBI" id="CHEBI:30413"/>
        <label>1</label>
    </ligand>
</feature>
<dbReference type="InterPro" id="IPR005126">
    <property type="entry name" value="NapC/NirT_cyt_c_N"/>
</dbReference>
<keyword evidence="10 13" id="KW-0408">Iron</keyword>
<evidence type="ECO:0000313" key="18">
    <source>
        <dbReference type="EMBL" id="SOE01662.1"/>
    </source>
</evidence>
<feature type="binding site" description="covalent" evidence="14">
    <location>
        <position position="62"/>
    </location>
    <ligand>
        <name>heme</name>
        <dbReference type="ChEBI" id="CHEBI:30413"/>
        <label>1</label>
    </ligand>
</feature>
<dbReference type="Proteomes" id="UP000219621">
    <property type="component" value="Unassembled WGS sequence"/>
</dbReference>
<dbReference type="GO" id="GO:0046872">
    <property type="term" value="F:metal ion binding"/>
    <property type="evidence" value="ECO:0007669"/>
    <property type="project" value="UniProtKB-KW"/>
</dbReference>
<reference evidence="18 19" key="1">
    <citation type="submission" date="2017-09" db="EMBL/GenBank/DDBJ databases">
        <authorList>
            <person name="Ehlers B."/>
            <person name="Leendertz F.H."/>
        </authorList>
    </citation>
    <scope>NUCLEOTIDE SEQUENCE [LARGE SCALE GENOMIC DNA]</scope>
    <source>
        <strain evidence="18 19">USBA 140</strain>
    </source>
</reference>
<dbReference type="Gene3D" id="1.10.3820.10">
    <property type="entry name" value="Di-heme elbow motif domain"/>
    <property type="match status" value="1"/>
</dbReference>